<dbReference type="SMART" id="SM00567">
    <property type="entry name" value="EZ_HEAT"/>
    <property type="match status" value="5"/>
</dbReference>
<accession>A0A7V3PU83</accession>
<keyword evidence="1" id="KW-0175">Coiled coil</keyword>
<dbReference type="InterPro" id="IPR016024">
    <property type="entry name" value="ARM-type_fold"/>
</dbReference>
<dbReference type="Pfam" id="PF13646">
    <property type="entry name" value="HEAT_2"/>
    <property type="match status" value="2"/>
</dbReference>
<reference evidence="2" key="1">
    <citation type="journal article" date="2020" name="mSystems">
        <title>Genome- and Community-Level Interaction Insights into Carbon Utilization and Element Cycling Functions of Hydrothermarchaeota in Hydrothermal Sediment.</title>
        <authorList>
            <person name="Zhou Z."/>
            <person name="Liu Y."/>
            <person name="Xu W."/>
            <person name="Pan J."/>
            <person name="Luo Z.H."/>
            <person name="Li M."/>
        </authorList>
    </citation>
    <scope>NUCLEOTIDE SEQUENCE [LARGE SCALE GENOMIC DNA]</scope>
    <source>
        <strain evidence="2">SpSt-914</strain>
    </source>
</reference>
<evidence type="ECO:0000256" key="1">
    <source>
        <dbReference type="SAM" id="Coils"/>
    </source>
</evidence>
<feature type="coiled-coil region" evidence="1">
    <location>
        <begin position="132"/>
        <end position="159"/>
    </location>
</feature>
<dbReference type="AlphaFoldDB" id="A0A7V3PU83"/>
<name>A0A7V3PU83_UNCW3</name>
<proteinExistence type="predicted"/>
<dbReference type="InterPro" id="IPR011989">
    <property type="entry name" value="ARM-like"/>
</dbReference>
<dbReference type="SUPFAM" id="SSF48371">
    <property type="entry name" value="ARM repeat"/>
    <property type="match status" value="1"/>
</dbReference>
<comment type="caution">
    <text evidence="2">The sequence shown here is derived from an EMBL/GenBank/DDBJ whole genome shotgun (WGS) entry which is preliminary data.</text>
</comment>
<dbReference type="InterPro" id="IPR004155">
    <property type="entry name" value="PBS_lyase_HEAT"/>
</dbReference>
<dbReference type="Gene3D" id="1.25.10.10">
    <property type="entry name" value="Leucine-rich Repeat Variant"/>
    <property type="match status" value="2"/>
</dbReference>
<dbReference type="PANTHER" id="PTHR12697">
    <property type="entry name" value="PBS LYASE HEAT-LIKE PROTEIN"/>
    <property type="match status" value="1"/>
</dbReference>
<dbReference type="PANTHER" id="PTHR12697:SF5">
    <property type="entry name" value="DEOXYHYPUSINE HYDROXYLASE"/>
    <property type="match status" value="1"/>
</dbReference>
<protein>
    <submittedName>
        <fullName evidence="2">HEAT repeat domain-containing protein</fullName>
    </submittedName>
</protein>
<sequence>MKWFFGRREPKAKLQSLLNEWHLFETVDLNRPELIDKLRNFSSELEQQLAEVKSAISAQIKTGAVEAIDFLFNILAGLPAPPAKLSPLPDEQNFTWEKAETGLGPVATVVNRFRITYQSEIVSNYEHQITELKSSRLAQEELTRLKKELQETVRQIDLEFRNHLKNLLLLYQLYHHCLDTLTQIDSPTAEQSLLDRLSAPQPQTRLFALSALLRRNFQPRTIEQSINYHIAKAKLLDKESERKKAEKELERLIEQSKNFPELVNLIEPRLAEEGLIKLQSLALKRMAMVAPEQALSRYQEIIFHPDEPAELKIAVVRVTAELLLTLKPEISVKLLVSALDDPETEVRVNAAITLARLPENIPESARTIALERLLFALRDGDLEVRAAAARAINPKTFPDAGPRLAQMVVSETNPNAREFAAKSLEMNFPAAPEITSSLIQALNDVDAAVRKAAAQALIAQRNIPTDLRTRLQFLCANQDWAALGNAGEAALECLLPRLRDLKTEIRLEVARLLGKIRARAAVHNLCIALSDSSQDVRKAAARALAEIGDPEAIPALKTAISREGFNEVREEMERAIHKLS</sequence>
<dbReference type="GO" id="GO:0016491">
    <property type="term" value="F:oxidoreductase activity"/>
    <property type="evidence" value="ECO:0007669"/>
    <property type="project" value="TreeGrafter"/>
</dbReference>
<dbReference type="EMBL" id="DTMZ01000134">
    <property type="protein sequence ID" value="HGD13538.1"/>
    <property type="molecule type" value="Genomic_DNA"/>
</dbReference>
<organism evidence="2">
    <name type="scientific">candidate division WOR-3 bacterium</name>
    <dbReference type="NCBI Taxonomy" id="2052148"/>
    <lineage>
        <taxon>Bacteria</taxon>
        <taxon>Bacteria division WOR-3</taxon>
    </lineage>
</organism>
<gene>
    <name evidence="2" type="ORF">ENX16_05635</name>
</gene>
<evidence type="ECO:0000313" key="2">
    <source>
        <dbReference type="EMBL" id="HGD13538.1"/>
    </source>
</evidence>
<feature type="coiled-coil region" evidence="1">
    <location>
        <begin position="228"/>
        <end position="255"/>
    </location>
</feature>